<dbReference type="PRINTS" id="PR00919">
    <property type="entry name" value="THERMOPTASE"/>
</dbReference>
<dbReference type="AlphaFoldDB" id="A0A6G8AM37"/>
<comment type="cofactor">
    <cofactor evidence="1">
        <name>Co(2+)</name>
        <dbReference type="ChEBI" id="CHEBI:48828"/>
    </cofactor>
</comment>
<dbReference type="GO" id="GO:0004177">
    <property type="term" value="F:aminopeptidase activity"/>
    <property type="evidence" value="ECO:0007669"/>
    <property type="project" value="UniProtKB-KW"/>
</dbReference>
<keyword evidence="11" id="KW-1185">Reference proteome</keyword>
<comment type="cofactor">
    <cofactor evidence="2">
        <name>Mg(2+)</name>
        <dbReference type="ChEBI" id="CHEBI:18420"/>
    </cofactor>
</comment>
<dbReference type="PANTHER" id="PTHR34448:SF3">
    <property type="entry name" value="AMINOPEPTIDASE AMPS"/>
    <property type="match status" value="1"/>
</dbReference>
<keyword evidence="8" id="KW-0378">Hydrolase</keyword>
<evidence type="ECO:0000256" key="9">
    <source>
        <dbReference type="ARBA" id="ARBA00023049"/>
    </source>
</evidence>
<keyword evidence="9" id="KW-0482">Metalloprotease</keyword>
<dbReference type="Gene3D" id="3.40.1830.10">
    <property type="entry name" value="Thermophilic metalloprotease (M29)"/>
    <property type="match status" value="1"/>
</dbReference>
<dbReference type="GO" id="GO:0006508">
    <property type="term" value="P:proteolysis"/>
    <property type="evidence" value="ECO:0007669"/>
    <property type="project" value="UniProtKB-KW"/>
</dbReference>
<dbReference type="GO" id="GO:0008237">
    <property type="term" value="F:metallopeptidase activity"/>
    <property type="evidence" value="ECO:0007669"/>
    <property type="project" value="UniProtKB-KW"/>
</dbReference>
<reference evidence="10 11" key="1">
    <citation type="submission" date="2020-03" db="EMBL/GenBank/DDBJ databases">
        <title>Vagococcus sp. nov., isolated from beetles.</title>
        <authorList>
            <person name="Hyun D.-W."/>
            <person name="Bae J.-W."/>
        </authorList>
    </citation>
    <scope>NUCLEOTIDE SEQUENCE [LARGE SCALE GENOMIC DNA]</scope>
    <source>
        <strain evidence="10 11">HDW17A</strain>
    </source>
</reference>
<evidence type="ECO:0000256" key="3">
    <source>
        <dbReference type="ARBA" id="ARBA00001947"/>
    </source>
</evidence>
<dbReference type="EMBL" id="CP049886">
    <property type="protein sequence ID" value="QIL46066.1"/>
    <property type="molecule type" value="Genomic_DNA"/>
</dbReference>
<keyword evidence="5 10" id="KW-0031">Aminopeptidase</keyword>
<evidence type="ECO:0000313" key="10">
    <source>
        <dbReference type="EMBL" id="QIL46066.1"/>
    </source>
</evidence>
<keyword evidence="7" id="KW-0479">Metal-binding</keyword>
<keyword evidence="6" id="KW-0645">Protease</keyword>
<gene>
    <name evidence="10" type="ORF">G7081_02785</name>
</gene>
<comment type="cofactor">
    <cofactor evidence="3">
        <name>Zn(2+)</name>
        <dbReference type="ChEBI" id="CHEBI:29105"/>
    </cofactor>
</comment>
<evidence type="ECO:0000313" key="11">
    <source>
        <dbReference type="Proteomes" id="UP000500890"/>
    </source>
</evidence>
<dbReference type="RefSeq" id="WP_166007188.1">
    <property type="nucleotide sequence ID" value="NZ_CP049886.1"/>
</dbReference>
<evidence type="ECO:0000256" key="2">
    <source>
        <dbReference type="ARBA" id="ARBA00001946"/>
    </source>
</evidence>
<comment type="similarity">
    <text evidence="4">Belongs to the peptidase M29 family.</text>
</comment>
<organism evidence="10 11">
    <name type="scientific">Vagococcus coleopterorum</name>
    <dbReference type="NCBI Taxonomy" id="2714946"/>
    <lineage>
        <taxon>Bacteria</taxon>
        <taxon>Bacillati</taxon>
        <taxon>Bacillota</taxon>
        <taxon>Bacilli</taxon>
        <taxon>Lactobacillales</taxon>
        <taxon>Enterococcaceae</taxon>
        <taxon>Vagococcus</taxon>
    </lineage>
</organism>
<proteinExistence type="inferred from homology"/>
<dbReference type="SUPFAM" id="SSF144052">
    <property type="entry name" value="Thermophilic metalloprotease-like"/>
    <property type="match status" value="1"/>
</dbReference>
<dbReference type="PANTHER" id="PTHR34448">
    <property type="entry name" value="AMINOPEPTIDASE"/>
    <property type="match status" value="1"/>
</dbReference>
<dbReference type="Proteomes" id="UP000500890">
    <property type="component" value="Chromosome"/>
</dbReference>
<evidence type="ECO:0000256" key="4">
    <source>
        <dbReference type="ARBA" id="ARBA00008236"/>
    </source>
</evidence>
<dbReference type="InterPro" id="IPR052170">
    <property type="entry name" value="M29_Exopeptidase"/>
</dbReference>
<dbReference type="KEGG" id="vah:G7081_02785"/>
<evidence type="ECO:0000256" key="5">
    <source>
        <dbReference type="ARBA" id="ARBA00022438"/>
    </source>
</evidence>
<name>A0A6G8AM37_9ENTE</name>
<accession>A0A6G8AM37</accession>
<dbReference type="InterPro" id="IPR035097">
    <property type="entry name" value="M29_N-terminal"/>
</dbReference>
<evidence type="ECO:0000256" key="1">
    <source>
        <dbReference type="ARBA" id="ARBA00001941"/>
    </source>
</evidence>
<dbReference type="Pfam" id="PF02073">
    <property type="entry name" value="Peptidase_M29"/>
    <property type="match status" value="1"/>
</dbReference>
<dbReference type="InterPro" id="IPR000787">
    <property type="entry name" value="Peptidase_M29"/>
</dbReference>
<sequence>MSTFDENLKKYAELIVENGVNVMEHHTVVLQISVNQAQLARLIVEAAYAKGADQVIVKWNDDEILRETVKNTPKDVLAKVPAYVVDETHDWLDKGASRISVISANPDALGGLDPEHVAAYQSYDAGALADLRKASQANKISWTVVAASEGPWAAKVFPELATEEEQVAALWDQIFKTTRVYADDPVVAWKEHKETLGTKADMLNKEQFDALHYTAPGTDLTIGLPKGHIWVSAGSENARGEIFTANMPTEEVFTAPDCRRADGYVSSTKPLSYGGNIIEGMKWTFKDGEVVDVTAEKGEEVIKSLVASDAGSKRLGEVALVSDPSPISQSGIVFFNTLFDENASNHLAVGAAYAHNLQGGTTMSEDELIANGINRSQKHVDFMIGSAEMNVDGIREDGTVVPIFRNGDWA</sequence>
<protein>
    <submittedName>
        <fullName evidence="10">Aminopeptidase</fullName>
    </submittedName>
</protein>
<evidence type="ECO:0000256" key="6">
    <source>
        <dbReference type="ARBA" id="ARBA00022670"/>
    </source>
</evidence>
<evidence type="ECO:0000256" key="7">
    <source>
        <dbReference type="ARBA" id="ARBA00022723"/>
    </source>
</evidence>
<evidence type="ECO:0000256" key="8">
    <source>
        <dbReference type="ARBA" id="ARBA00022801"/>
    </source>
</evidence>
<dbReference type="GO" id="GO:0046872">
    <property type="term" value="F:metal ion binding"/>
    <property type="evidence" value="ECO:0007669"/>
    <property type="project" value="UniProtKB-KW"/>
</dbReference>